<keyword evidence="2" id="KW-1185">Reference proteome</keyword>
<dbReference type="InterPro" id="IPR021109">
    <property type="entry name" value="Peptidase_aspartic_dom_sf"/>
</dbReference>
<dbReference type="Pfam" id="PF13975">
    <property type="entry name" value="gag-asp_proteas"/>
    <property type="match status" value="1"/>
</dbReference>
<accession>A0A6M4H831</accession>
<proteinExistence type="predicted"/>
<evidence type="ECO:0000313" key="1">
    <source>
        <dbReference type="EMBL" id="QJR15829.1"/>
    </source>
</evidence>
<gene>
    <name evidence="1" type="ORF">DSM104440_02655</name>
</gene>
<dbReference type="Proteomes" id="UP000503096">
    <property type="component" value="Chromosome"/>
</dbReference>
<evidence type="ECO:0008006" key="3">
    <source>
        <dbReference type="Google" id="ProtNLM"/>
    </source>
</evidence>
<dbReference type="InterPro" id="IPR034122">
    <property type="entry name" value="Retropepsin-like_bacterial"/>
</dbReference>
<dbReference type="SUPFAM" id="SSF50630">
    <property type="entry name" value="Acid proteases"/>
    <property type="match status" value="2"/>
</dbReference>
<dbReference type="EMBL" id="CP053073">
    <property type="protein sequence ID" value="QJR15829.1"/>
    <property type="molecule type" value="Genomic_DNA"/>
</dbReference>
<sequence length="434" mass="45690">MVAAAAINRYPEGNPQPPENMGKTAALAIWACLLLAAGGCTTTPRVGLEIAPAPAPLIRPFSGFWEAVLALDFDQAEALVASGPERDYLVAVRMVADGRVDAAQDALSRLIARHDREASPRARALLQSVVKETTSIPDNAFASRVDRSFAEALHEAKAREQRHYPEAPVSLPFERNASTTPMVAASVNGVPTMMGIDTGAGLTVIGSELANAVGAWRLGARIGARDAHGEGVHVELAVVDLQIGGIRLVRHPVMVIDSARLRFRVTGLDVAKFDGVLGWNALSSLRVVIDNASQTVQFGPSSAAAGRGNLFWVGEPYVRAQASNGFPLTLFLDTGASRSAIATPLAAGAGLRDGVTREAMVMAAGSSRKMAITVHRDGALHVGGARIKFDELQTIAPRELGYAVRDGILGADALLAGRVTIDFGAREFSVVTAR</sequence>
<dbReference type="InParanoid" id="A0A6M4H831"/>
<dbReference type="Pfam" id="PF13650">
    <property type="entry name" value="Asp_protease_2"/>
    <property type="match status" value="1"/>
</dbReference>
<dbReference type="KEGG" id="upl:DSM104440_02655"/>
<name>A0A6M4H831_9PROT</name>
<evidence type="ECO:0000313" key="2">
    <source>
        <dbReference type="Proteomes" id="UP000503096"/>
    </source>
</evidence>
<organism evidence="1 2">
    <name type="scientific">Usitatibacter palustris</name>
    <dbReference type="NCBI Taxonomy" id="2732487"/>
    <lineage>
        <taxon>Bacteria</taxon>
        <taxon>Pseudomonadati</taxon>
        <taxon>Pseudomonadota</taxon>
        <taxon>Betaproteobacteria</taxon>
        <taxon>Nitrosomonadales</taxon>
        <taxon>Usitatibacteraceae</taxon>
        <taxon>Usitatibacter</taxon>
    </lineage>
</organism>
<dbReference type="AlphaFoldDB" id="A0A6M4H831"/>
<protein>
    <recommendedName>
        <fullName evidence="3">Aspartyl protease</fullName>
    </recommendedName>
</protein>
<dbReference type="CDD" id="cd05483">
    <property type="entry name" value="retropepsin_like_bacteria"/>
    <property type="match status" value="1"/>
</dbReference>
<reference evidence="1 2" key="1">
    <citation type="submission" date="2020-04" db="EMBL/GenBank/DDBJ databases">
        <title>Usitatibacter rugosus gen. nov., sp. nov. and Usitatibacter palustris sp. nov., novel members of Usitatibacteraceae fam. nov. within the order Nitrosomonadales isolated from soil.</title>
        <authorList>
            <person name="Huber K.J."/>
            <person name="Neumann-Schaal M."/>
            <person name="Geppert A."/>
            <person name="Luckner M."/>
            <person name="Wanner G."/>
            <person name="Overmann J."/>
        </authorList>
    </citation>
    <scope>NUCLEOTIDE SEQUENCE [LARGE SCALE GENOMIC DNA]</scope>
    <source>
        <strain evidence="1 2">Swamp67</strain>
    </source>
</reference>
<dbReference type="Gene3D" id="2.40.70.10">
    <property type="entry name" value="Acid Proteases"/>
    <property type="match status" value="2"/>
</dbReference>